<feature type="binding site" evidence="7">
    <location>
        <position position="41"/>
    </location>
    <ligand>
        <name>ATP</name>
        <dbReference type="ChEBI" id="CHEBI:30616"/>
    </ligand>
</feature>
<dbReference type="PANTHER" id="PTHR43289">
    <property type="entry name" value="MITOGEN-ACTIVATED PROTEIN KINASE KINASE KINASE 20-RELATED"/>
    <property type="match status" value="1"/>
</dbReference>
<evidence type="ECO:0000256" key="2">
    <source>
        <dbReference type="ARBA" id="ARBA00022527"/>
    </source>
</evidence>
<dbReference type="Gene3D" id="1.10.510.10">
    <property type="entry name" value="Transferase(Phosphotransferase) domain 1"/>
    <property type="match status" value="1"/>
</dbReference>
<evidence type="ECO:0000256" key="4">
    <source>
        <dbReference type="ARBA" id="ARBA00022741"/>
    </source>
</evidence>
<evidence type="ECO:0000259" key="10">
    <source>
        <dbReference type="PROSITE" id="PS50011"/>
    </source>
</evidence>
<dbReference type="Proteomes" id="UP000198832">
    <property type="component" value="Unassembled WGS sequence"/>
</dbReference>
<dbReference type="RefSeq" id="WP_139230128.1">
    <property type="nucleotide sequence ID" value="NZ_FOLB01000012.1"/>
</dbReference>
<dbReference type="InterPro" id="IPR000719">
    <property type="entry name" value="Prot_kinase_dom"/>
</dbReference>
<dbReference type="CDD" id="cd14014">
    <property type="entry name" value="STKc_PknB_like"/>
    <property type="match status" value="1"/>
</dbReference>
<keyword evidence="12" id="KW-1185">Reference proteome</keyword>
<feature type="transmembrane region" description="Helical" evidence="9">
    <location>
        <begin position="378"/>
        <end position="399"/>
    </location>
</feature>
<evidence type="ECO:0000256" key="8">
    <source>
        <dbReference type="SAM" id="MobiDB-lite"/>
    </source>
</evidence>
<keyword evidence="6 7" id="KW-0067">ATP-binding</keyword>
<dbReference type="Pfam" id="PF00069">
    <property type="entry name" value="Pkinase"/>
    <property type="match status" value="1"/>
</dbReference>
<gene>
    <name evidence="11" type="ORF">SAMN04487968_112132</name>
</gene>
<dbReference type="InterPro" id="IPR008271">
    <property type="entry name" value="Ser/Thr_kinase_AS"/>
</dbReference>
<accession>A0A1I1MKE2</accession>
<dbReference type="InterPro" id="IPR017441">
    <property type="entry name" value="Protein_kinase_ATP_BS"/>
</dbReference>
<keyword evidence="9" id="KW-1133">Transmembrane helix</keyword>
<dbReference type="InterPro" id="IPR011009">
    <property type="entry name" value="Kinase-like_dom_sf"/>
</dbReference>
<dbReference type="PANTHER" id="PTHR43289:SF6">
    <property type="entry name" value="SERINE_THREONINE-PROTEIN KINASE NEKL-3"/>
    <property type="match status" value="1"/>
</dbReference>
<evidence type="ECO:0000256" key="1">
    <source>
        <dbReference type="ARBA" id="ARBA00012513"/>
    </source>
</evidence>
<keyword evidence="5 11" id="KW-0418">Kinase</keyword>
<evidence type="ECO:0000256" key="6">
    <source>
        <dbReference type="ARBA" id="ARBA00022840"/>
    </source>
</evidence>
<organism evidence="11 12">
    <name type="scientific">Nocardioides terrae</name>
    <dbReference type="NCBI Taxonomy" id="574651"/>
    <lineage>
        <taxon>Bacteria</taxon>
        <taxon>Bacillati</taxon>
        <taxon>Actinomycetota</taxon>
        <taxon>Actinomycetes</taxon>
        <taxon>Propionibacteriales</taxon>
        <taxon>Nocardioidaceae</taxon>
        <taxon>Nocardioides</taxon>
    </lineage>
</organism>
<dbReference type="EC" id="2.7.11.1" evidence="1"/>
<evidence type="ECO:0000313" key="12">
    <source>
        <dbReference type="Proteomes" id="UP000198832"/>
    </source>
</evidence>
<feature type="domain" description="Protein kinase" evidence="10">
    <location>
        <begin position="12"/>
        <end position="272"/>
    </location>
</feature>
<dbReference type="GO" id="GO:0005524">
    <property type="term" value="F:ATP binding"/>
    <property type="evidence" value="ECO:0007669"/>
    <property type="project" value="UniProtKB-UniRule"/>
</dbReference>
<evidence type="ECO:0000256" key="7">
    <source>
        <dbReference type="PROSITE-ProRule" id="PRU10141"/>
    </source>
</evidence>
<dbReference type="SUPFAM" id="SSF56112">
    <property type="entry name" value="Protein kinase-like (PK-like)"/>
    <property type="match status" value="1"/>
</dbReference>
<evidence type="ECO:0000256" key="3">
    <source>
        <dbReference type="ARBA" id="ARBA00022679"/>
    </source>
</evidence>
<evidence type="ECO:0000313" key="11">
    <source>
        <dbReference type="EMBL" id="SFC85556.1"/>
    </source>
</evidence>
<reference evidence="11 12" key="1">
    <citation type="submission" date="2016-10" db="EMBL/GenBank/DDBJ databases">
        <authorList>
            <person name="de Groot N.N."/>
        </authorList>
    </citation>
    <scope>NUCLEOTIDE SEQUENCE [LARGE SCALE GENOMIC DNA]</scope>
    <source>
        <strain evidence="11 12">CGMCC 1.7056</strain>
    </source>
</reference>
<evidence type="ECO:0000256" key="9">
    <source>
        <dbReference type="SAM" id="Phobius"/>
    </source>
</evidence>
<dbReference type="PROSITE" id="PS00108">
    <property type="entry name" value="PROTEIN_KINASE_ST"/>
    <property type="match status" value="1"/>
</dbReference>
<keyword evidence="2 11" id="KW-0723">Serine/threonine-protein kinase</keyword>
<feature type="region of interest" description="Disordered" evidence="8">
    <location>
        <begin position="404"/>
        <end position="424"/>
    </location>
</feature>
<name>A0A1I1MKE2_9ACTN</name>
<keyword evidence="3" id="KW-0808">Transferase</keyword>
<dbReference type="AlphaFoldDB" id="A0A1I1MKE2"/>
<keyword evidence="9" id="KW-0472">Membrane</keyword>
<dbReference type="OrthoDB" id="9762169at2"/>
<dbReference type="PROSITE" id="PS00107">
    <property type="entry name" value="PROTEIN_KINASE_ATP"/>
    <property type="match status" value="1"/>
</dbReference>
<dbReference type="EMBL" id="FOLB01000012">
    <property type="protein sequence ID" value="SFC85556.1"/>
    <property type="molecule type" value="Genomic_DNA"/>
</dbReference>
<protein>
    <recommendedName>
        <fullName evidence="1">non-specific serine/threonine protein kinase</fullName>
        <ecNumber evidence="1">2.7.11.1</ecNumber>
    </recommendedName>
</protein>
<proteinExistence type="predicted"/>
<keyword evidence="9" id="KW-0812">Transmembrane</keyword>
<dbReference type="PROSITE" id="PS50011">
    <property type="entry name" value="PROTEIN_KINASE_DOM"/>
    <property type="match status" value="1"/>
</dbReference>
<dbReference type="SMART" id="SM00220">
    <property type="entry name" value="S_TKc"/>
    <property type="match status" value="1"/>
</dbReference>
<keyword evidence="4 7" id="KW-0547">Nucleotide-binding</keyword>
<sequence length="510" mass="54270">MAGAAPPNLPGFTFIESIGEGGFADVYLYEQRLPARRVAVKVLKKGADASGLEMFYAEANVMAQLSSHPSIMPIYQADVSAEGHPYLVMEFCPGPHLAKRFRTERIPVAEVLETAVKVASAVETAHRAGILHRDIKPHNILTNAYGSPLLTDFGIASSVGNEGGAEYAMSIPWSAPEVLADSPSADVRSDVFSLAASVYSLLAGRSPFEVPGAANDNATLISRIERQQPARILRGDLPDSLNTALLRALAKRPGDRPQSAMEFARALQEIEIELNRPPTRLEVLDAGGPADQQGAALNDDRTMIKPVSVIIPDQIQGTARPSVIDGSATIAQRRFQPVAGAAIGHGPALQVAESAYAPRAEHLHPGAHDQQDHRARRWAIALVGVVVVALVVFGAVSMFSGGDKPEHQAGGFEQPPADAVGQPAPAPALSAKRLPDGWRFSWVNAAPAEGDLYKVVRTRDGQALPEQRIPATSLDFKIGPGQTGCVTVTVIRKNLTQRAEASQPLCQVGQ</sequence>
<evidence type="ECO:0000256" key="5">
    <source>
        <dbReference type="ARBA" id="ARBA00022777"/>
    </source>
</evidence>
<dbReference type="STRING" id="574651.SAMN04487968_112132"/>
<dbReference type="GO" id="GO:0004674">
    <property type="term" value="F:protein serine/threonine kinase activity"/>
    <property type="evidence" value="ECO:0007669"/>
    <property type="project" value="UniProtKB-KW"/>
</dbReference>